<dbReference type="EMBL" id="WVUH01000218">
    <property type="protein sequence ID" value="MBO4208675.1"/>
    <property type="molecule type" value="Genomic_DNA"/>
</dbReference>
<accession>A0ABS3VVW0</accession>
<dbReference type="Proteomes" id="UP000823521">
    <property type="component" value="Unassembled WGS sequence"/>
</dbReference>
<proteinExistence type="predicted"/>
<dbReference type="InterPro" id="IPR057561">
    <property type="entry name" value="NADase_transloc"/>
</dbReference>
<evidence type="ECO:0008006" key="5">
    <source>
        <dbReference type="Google" id="ProtNLM"/>
    </source>
</evidence>
<dbReference type="SUPFAM" id="SSF49785">
    <property type="entry name" value="Galactose-binding domain-like"/>
    <property type="match status" value="1"/>
</dbReference>
<keyword evidence="2" id="KW-0812">Transmembrane</keyword>
<protein>
    <recommendedName>
        <fullName evidence="5">Zinc ribbon domain-containing protein</fullName>
    </recommendedName>
</protein>
<feature type="compositionally biased region" description="Acidic residues" evidence="1">
    <location>
        <begin position="1"/>
        <end position="14"/>
    </location>
</feature>
<evidence type="ECO:0000256" key="2">
    <source>
        <dbReference type="SAM" id="Phobius"/>
    </source>
</evidence>
<sequence length="265" mass="29773">MPDPEPVDPVDPVDEPTPPAPTQRRCPACGRDNRPERKFCWHCGKLLDAAVRPAPERTWWQRLRDRLRRRRTRRRPARDSRRSTAARLTLLIVFGLCLVAVLAVVGPPLVRRAVEAVRDRTQDPVPLVPDMVSASSSLPDAAAARLTDGANNRYWAPAGTGIDAWVEGRYREPVRLLTVVVTPGVGLNRQKFLAAGRPRRLTVVTERRDGQQQRTDIDLRDTPGAQHFDVEQADVVRIRLEVRSTYGHDLVPGVAIAEAEFFGRR</sequence>
<dbReference type="NCBIfam" id="NF047619">
    <property type="entry name" value="NADase_discoid"/>
    <property type="match status" value="1"/>
</dbReference>
<keyword evidence="2" id="KW-0472">Membrane</keyword>
<name>A0ABS3VVW0_MICEH</name>
<dbReference type="InterPro" id="IPR008979">
    <property type="entry name" value="Galactose-bd-like_sf"/>
</dbReference>
<dbReference type="RefSeq" id="WP_208815658.1">
    <property type="nucleotide sequence ID" value="NZ_WVUH01000218.1"/>
</dbReference>
<gene>
    <name evidence="3" type="ORF">GSF22_22065</name>
</gene>
<dbReference type="Gene3D" id="2.60.120.260">
    <property type="entry name" value="Galactose-binding domain-like"/>
    <property type="match status" value="1"/>
</dbReference>
<feature type="region of interest" description="Disordered" evidence="1">
    <location>
        <begin position="1"/>
        <end position="31"/>
    </location>
</feature>
<evidence type="ECO:0000313" key="4">
    <source>
        <dbReference type="Proteomes" id="UP000823521"/>
    </source>
</evidence>
<keyword evidence="2" id="KW-1133">Transmembrane helix</keyword>
<feature type="transmembrane region" description="Helical" evidence="2">
    <location>
        <begin position="88"/>
        <end position="110"/>
    </location>
</feature>
<evidence type="ECO:0000313" key="3">
    <source>
        <dbReference type="EMBL" id="MBO4208675.1"/>
    </source>
</evidence>
<evidence type="ECO:0000256" key="1">
    <source>
        <dbReference type="SAM" id="MobiDB-lite"/>
    </source>
</evidence>
<organism evidence="3 4">
    <name type="scientific">Micromonospora echinofusca</name>
    <dbReference type="NCBI Taxonomy" id="47858"/>
    <lineage>
        <taxon>Bacteria</taxon>
        <taxon>Bacillati</taxon>
        <taxon>Actinomycetota</taxon>
        <taxon>Actinomycetes</taxon>
        <taxon>Micromonosporales</taxon>
        <taxon>Micromonosporaceae</taxon>
        <taxon>Micromonospora</taxon>
    </lineage>
</organism>
<keyword evidence="4" id="KW-1185">Reference proteome</keyword>
<comment type="caution">
    <text evidence="3">The sequence shown here is derived from an EMBL/GenBank/DDBJ whole genome shotgun (WGS) entry which is preliminary data.</text>
</comment>
<reference evidence="3 4" key="1">
    <citation type="submission" date="2019-12" db="EMBL/GenBank/DDBJ databases">
        <title>Whole genome sequencing of endophytic Actinobacterium Micromonospora sp. MPMI6T.</title>
        <authorList>
            <person name="Evv R."/>
            <person name="Podile A.R."/>
        </authorList>
    </citation>
    <scope>NUCLEOTIDE SEQUENCE [LARGE SCALE GENOMIC DNA]</scope>
    <source>
        <strain evidence="3 4">MPMI6</strain>
    </source>
</reference>